<reference evidence="4" key="1">
    <citation type="submission" date="2018-12" db="EMBL/GenBank/DDBJ databases">
        <title>Complete genome sequence of an uncultured bacterium of the candidate phylum Bipolaricaulota.</title>
        <authorList>
            <person name="Kadnikov V.V."/>
            <person name="Mardanov A.V."/>
            <person name="Beletsky A.V."/>
            <person name="Frank Y.A."/>
            <person name="Karnachuk O.V."/>
            <person name="Ravin N.V."/>
        </authorList>
    </citation>
    <scope>NUCLEOTIDE SEQUENCE [LARGE SCALE GENOMIC DNA]</scope>
</reference>
<dbReference type="AlphaFoldDB" id="A0A410FTP6"/>
<protein>
    <recommendedName>
        <fullName evidence="2">Polymerase nucleotidyl transferase domain-containing protein</fullName>
    </recommendedName>
</protein>
<dbReference type="SUPFAM" id="SSF81301">
    <property type="entry name" value="Nucleotidyltransferase"/>
    <property type="match status" value="1"/>
</dbReference>
<evidence type="ECO:0000313" key="3">
    <source>
        <dbReference type="EMBL" id="QAA76362.1"/>
    </source>
</evidence>
<dbReference type="Proteomes" id="UP000287233">
    <property type="component" value="Chromosome"/>
</dbReference>
<proteinExistence type="predicted"/>
<dbReference type="CDD" id="cd05403">
    <property type="entry name" value="NT_KNTase_like"/>
    <property type="match status" value="1"/>
</dbReference>
<dbReference type="InterPro" id="IPR002934">
    <property type="entry name" value="Polymerase_NTP_transf_dom"/>
</dbReference>
<feature type="compositionally biased region" description="Basic and acidic residues" evidence="1">
    <location>
        <begin position="120"/>
        <end position="129"/>
    </location>
</feature>
<feature type="domain" description="Polymerase nucleotidyl transferase" evidence="2">
    <location>
        <begin position="5"/>
        <end position="44"/>
    </location>
</feature>
<dbReference type="EMBL" id="CP034928">
    <property type="protein sequence ID" value="QAA76362.1"/>
    <property type="molecule type" value="Genomic_DNA"/>
</dbReference>
<dbReference type="InterPro" id="IPR043519">
    <property type="entry name" value="NT_sf"/>
</dbReference>
<dbReference type="Pfam" id="PF01909">
    <property type="entry name" value="NTP_transf_2"/>
    <property type="match status" value="1"/>
</dbReference>
<feature type="region of interest" description="Disordered" evidence="1">
    <location>
        <begin position="106"/>
        <end position="129"/>
    </location>
</feature>
<accession>A0A410FTP6</accession>
<dbReference type="Gene3D" id="3.30.460.10">
    <property type="entry name" value="Beta Polymerase, domain 2"/>
    <property type="match status" value="1"/>
</dbReference>
<evidence type="ECO:0000256" key="1">
    <source>
        <dbReference type="SAM" id="MobiDB-lite"/>
    </source>
</evidence>
<organism evidence="3 4">
    <name type="scientific">Bipolaricaulis sibiricus</name>
    <dbReference type="NCBI Taxonomy" id="2501609"/>
    <lineage>
        <taxon>Bacteria</taxon>
        <taxon>Candidatus Bipolaricaulota</taxon>
        <taxon>Candidatus Bipolaricaulia</taxon>
        <taxon>Candidatus Bipolaricaulales</taxon>
        <taxon>Candidatus Bipolaricaulaceae</taxon>
        <taxon>Candidatus Bipolaricaulis</taxon>
    </lineage>
</organism>
<name>A0A410FTP6_BIPS1</name>
<evidence type="ECO:0000313" key="4">
    <source>
        <dbReference type="Proteomes" id="UP000287233"/>
    </source>
</evidence>
<dbReference type="KEGG" id="bih:BIP78_0596"/>
<gene>
    <name evidence="3" type="ORF">BIP78_0596</name>
</gene>
<sequence>MRRWAEAVGRSRPEVLRIGYFGSYARSDWGVGSDLDLVAIVAGSDLPFHRRAVAWDLTPLPVPAELLVYTADEWGEVVGRGQFGKTLGEETVWVYVRDGPCEGREVPWGRTPCPRAGSPTDERPFCRRG</sequence>
<dbReference type="GO" id="GO:0016779">
    <property type="term" value="F:nucleotidyltransferase activity"/>
    <property type="evidence" value="ECO:0007669"/>
    <property type="project" value="InterPro"/>
</dbReference>
<evidence type="ECO:0000259" key="2">
    <source>
        <dbReference type="Pfam" id="PF01909"/>
    </source>
</evidence>